<name>A0AAD9K774_9ANNE</name>
<dbReference type="AlphaFoldDB" id="A0AAD9K774"/>
<dbReference type="EMBL" id="JAODUP010000041">
    <property type="protein sequence ID" value="KAK2166156.1"/>
    <property type="molecule type" value="Genomic_DNA"/>
</dbReference>
<feature type="region of interest" description="Disordered" evidence="1">
    <location>
        <begin position="143"/>
        <end position="172"/>
    </location>
</feature>
<gene>
    <name evidence="2" type="ORF">LSH36_41g10018</name>
</gene>
<feature type="compositionally biased region" description="Basic residues" evidence="1">
    <location>
        <begin position="58"/>
        <end position="74"/>
    </location>
</feature>
<keyword evidence="3" id="KW-1185">Reference proteome</keyword>
<dbReference type="Proteomes" id="UP001208570">
    <property type="component" value="Unassembled WGS sequence"/>
</dbReference>
<organism evidence="2 3">
    <name type="scientific">Paralvinella palmiformis</name>
    <dbReference type="NCBI Taxonomy" id="53620"/>
    <lineage>
        <taxon>Eukaryota</taxon>
        <taxon>Metazoa</taxon>
        <taxon>Spiralia</taxon>
        <taxon>Lophotrochozoa</taxon>
        <taxon>Annelida</taxon>
        <taxon>Polychaeta</taxon>
        <taxon>Sedentaria</taxon>
        <taxon>Canalipalpata</taxon>
        <taxon>Terebellida</taxon>
        <taxon>Terebelliformia</taxon>
        <taxon>Alvinellidae</taxon>
        <taxon>Paralvinella</taxon>
    </lineage>
</organism>
<reference evidence="2" key="1">
    <citation type="journal article" date="2023" name="Mol. Biol. Evol.">
        <title>Third-Generation Sequencing Reveals the Adaptive Role of the Epigenome in Three Deep-Sea Polychaetes.</title>
        <authorList>
            <person name="Perez M."/>
            <person name="Aroh O."/>
            <person name="Sun Y."/>
            <person name="Lan Y."/>
            <person name="Juniper S.K."/>
            <person name="Young C.R."/>
            <person name="Angers B."/>
            <person name="Qian P.Y."/>
        </authorList>
    </citation>
    <scope>NUCLEOTIDE SEQUENCE</scope>
    <source>
        <strain evidence="2">P08H-3</strain>
    </source>
</reference>
<feature type="region of interest" description="Disordered" evidence="1">
    <location>
        <begin position="50"/>
        <end position="120"/>
    </location>
</feature>
<protein>
    <submittedName>
        <fullName evidence="2">Uncharacterized protein</fullName>
    </submittedName>
</protein>
<accession>A0AAD9K774</accession>
<feature type="compositionally biased region" description="Low complexity" evidence="1">
    <location>
        <begin position="150"/>
        <end position="172"/>
    </location>
</feature>
<evidence type="ECO:0000313" key="2">
    <source>
        <dbReference type="EMBL" id="KAK2166156.1"/>
    </source>
</evidence>
<sequence>MLKFPDISTNNSVSGMCQITSRPRQSKGLSSWFPGAETLDIMPIIEELDEPREPPNAKQKKFAGKMRRRSSIKVRSREMVHSRRGSLTPVQRVVGPQKVGGEPSAKLDRRPIPKIKSTSTKSDVDMFDIDKFVRSLDKISLPKVTTERPSSSSSLISKYSNASSGSSSSTYARSDVSAVTLRDIDTATLEPEDSISRRGNLDTSVLDLDDDDMADFADDVAIPYATPLRFGATLSKEASMAMLMEYEDVVKTNIQIRSSDVAGSAKQHQMVAPSRGSPVPLRMMSPEEVYFNQRQVNRKMQKAMSLLDRVKQIEQENVASPGRMSPQSKWGRYW</sequence>
<proteinExistence type="predicted"/>
<evidence type="ECO:0000313" key="3">
    <source>
        <dbReference type="Proteomes" id="UP001208570"/>
    </source>
</evidence>
<comment type="caution">
    <text evidence="2">The sequence shown here is derived from an EMBL/GenBank/DDBJ whole genome shotgun (WGS) entry which is preliminary data.</text>
</comment>
<evidence type="ECO:0000256" key="1">
    <source>
        <dbReference type="SAM" id="MobiDB-lite"/>
    </source>
</evidence>